<reference evidence="1 2" key="1">
    <citation type="submission" date="2019-05" db="EMBL/GenBank/DDBJ databases">
        <title>Erythrobacter marisflavi sp. nov., isolated from isolated from water of an estuary environment.</title>
        <authorList>
            <person name="Yoon J.-H."/>
        </authorList>
    </citation>
    <scope>NUCLEOTIDE SEQUENCE [LARGE SCALE GENOMIC DNA]</scope>
    <source>
        <strain evidence="1 2">KEM-5</strain>
    </source>
</reference>
<dbReference type="OrthoDB" id="7473760at2"/>
<comment type="caution">
    <text evidence="1">The sequence shown here is derived from an EMBL/GenBank/DDBJ whole genome shotgun (WGS) entry which is preliminary data.</text>
</comment>
<protein>
    <submittedName>
        <fullName evidence="1">Uncharacterized protein</fullName>
    </submittedName>
</protein>
<evidence type="ECO:0000313" key="1">
    <source>
        <dbReference type="EMBL" id="TMM50518.1"/>
    </source>
</evidence>
<name>A0A5S3PAM3_9SPHN</name>
<evidence type="ECO:0000313" key="2">
    <source>
        <dbReference type="Proteomes" id="UP000309668"/>
    </source>
</evidence>
<dbReference type="Proteomes" id="UP000309668">
    <property type="component" value="Unassembled WGS sequence"/>
</dbReference>
<keyword evidence="2" id="KW-1185">Reference proteome</keyword>
<organism evidence="1 2">
    <name type="scientific">Qipengyuania marisflavi</name>
    <dbReference type="NCBI Taxonomy" id="2486356"/>
    <lineage>
        <taxon>Bacteria</taxon>
        <taxon>Pseudomonadati</taxon>
        <taxon>Pseudomonadota</taxon>
        <taxon>Alphaproteobacteria</taxon>
        <taxon>Sphingomonadales</taxon>
        <taxon>Erythrobacteraceae</taxon>
        <taxon>Qipengyuania</taxon>
    </lineage>
</organism>
<dbReference type="EMBL" id="VCAO01000001">
    <property type="protein sequence ID" value="TMM50518.1"/>
    <property type="molecule type" value="Genomic_DNA"/>
</dbReference>
<proteinExistence type="predicted"/>
<dbReference type="AlphaFoldDB" id="A0A5S3PAM3"/>
<accession>A0A5S3PAM3</accession>
<gene>
    <name evidence="1" type="ORF">FEV51_03940</name>
</gene>
<sequence length="92" mass="9789">MSLGEHHGQVLHHAEKAWASITFAGTRHTLALLFAGDDAVAAGERFIAALPDHEFALPGQFVADAAVAGAEHRLLPSPRLVVECELLLLEDA</sequence>